<dbReference type="GO" id="GO:0007026">
    <property type="term" value="P:negative regulation of microtubule depolymerization"/>
    <property type="evidence" value="ECO:0007669"/>
    <property type="project" value="TreeGrafter"/>
</dbReference>
<reference evidence="4" key="1">
    <citation type="submission" date="2022-01" db="EMBL/GenBank/DDBJ databases">
        <title>Genome Sequence Resource for Two Populations of Ditylenchus destructor, the Migratory Endoparasitic Phytonematode.</title>
        <authorList>
            <person name="Zhang H."/>
            <person name="Lin R."/>
            <person name="Xie B."/>
        </authorList>
    </citation>
    <scope>NUCLEOTIDE SEQUENCE</scope>
    <source>
        <strain evidence="4">BazhouSP</strain>
    </source>
</reference>
<gene>
    <name evidence="4" type="ORF">DdX_04503</name>
</gene>
<feature type="compositionally biased region" description="Polar residues" evidence="3">
    <location>
        <begin position="1075"/>
        <end position="1086"/>
    </location>
</feature>
<dbReference type="GO" id="GO:0007389">
    <property type="term" value="P:pattern specification process"/>
    <property type="evidence" value="ECO:0007669"/>
    <property type="project" value="TreeGrafter"/>
</dbReference>
<dbReference type="GO" id="GO:0008017">
    <property type="term" value="F:microtubule binding"/>
    <property type="evidence" value="ECO:0007669"/>
    <property type="project" value="TreeGrafter"/>
</dbReference>
<feature type="region of interest" description="Disordered" evidence="3">
    <location>
        <begin position="1"/>
        <end position="22"/>
    </location>
</feature>
<feature type="region of interest" description="Disordered" evidence="3">
    <location>
        <begin position="518"/>
        <end position="539"/>
    </location>
</feature>
<dbReference type="EMBL" id="JAKKPZ010000004">
    <property type="protein sequence ID" value="KAI1722195.1"/>
    <property type="molecule type" value="Genomic_DNA"/>
</dbReference>
<feature type="compositionally biased region" description="Basic and acidic residues" evidence="3">
    <location>
        <begin position="960"/>
        <end position="969"/>
    </location>
</feature>
<dbReference type="PANTHER" id="PTHR12607:SF12">
    <property type="entry name" value="APC-LIKE, ISOFORM A-RELATED"/>
    <property type="match status" value="1"/>
</dbReference>
<dbReference type="Gene3D" id="1.25.10.10">
    <property type="entry name" value="Leucine-rich Repeat Variant"/>
    <property type="match status" value="1"/>
</dbReference>
<feature type="compositionally biased region" description="Basic and acidic residues" evidence="3">
    <location>
        <begin position="1087"/>
        <end position="1096"/>
    </location>
</feature>
<dbReference type="InterPro" id="IPR016024">
    <property type="entry name" value="ARM-type_fold"/>
</dbReference>
<feature type="compositionally biased region" description="Polar residues" evidence="3">
    <location>
        <begin position="833"/>
        <end position="858"/>
    </location>
</feature>
<dbReference type="GO" id="GO:0016342">
    <property type="term" value="C:catenin complex"/>
    <property type="evidence" value="ECO:0007669"/>
    <property type="project" value="TreeGrafter"/>
</dbReference>
<keyword evidence="5" id="KW-1185">Reference proteome</keyword>
<dbReference type="GO" id="GO:0090090">
    <property type="term" value="P:negative regulation of canonical Wnt signaling pathway"/>
    <property type="evidence" value="ECO:0007669"/>
    <property type="project" value="TreeGrafter"/>
</dbReference>
<proteinExistence type="inferred from homology"/>
<dbReference type="GO" id="GO:0007399">
    <property type="term" value="P:nervous system development"/>
    <property type="evidence" value="ECO:0007669"/>
    <property type="project" value="TreeGrafter"/>
</dbReference>
<feature type="region of interest" description="Disordered" evidence="3">
    <location>
        <begin position="700"/>
        <end position="724"/>
    </location>
</feature>
<dbReference type="GO" id="GO:0016477">
    <property type="term" value="P:cell migration"/>
    <property type="evidence" value="ECO:0007669"/>
    <property type="project" value="TreeGrafter"/>
</dbReference>
<sequence>MEKRDAAESVATTSKEQNQDMYHTAEENDMSTQTLVAKMLQCVHMSAIEDYTDDFMNIFRLLKASIVADLNEKRRKDSLIILKDAYDLCCQIFYLQRCASDAMSYKAYADNTVGRLAETVERSFVPEFRRIQISMGFVDILSELFVIEVETFGYQVDVNSMCRTIRRAMGNGLINLTYRHRESKQKLCSHKSFLMHVTGIISEVPTLAQYYAGLIRNLSWNADQQMANALKSSVPALVRAALQAHTARDHKCLLAVLSALWNLASHSTDNKCAMCQEVNFLKLLVELLVDDPNMTLLVESASGILKYLCSYIKDQPQLLKFLINQPADQPNRMIGRLILLLNSSQFTVILNCLGSLCFLSQHDKIVQSQLLSNSAAMFRLNQLKNSAKEEIATAVKGLLNNLHNGAASLPPISHGHRMAVTPSSGTRATRSVFEDNHGGPFSVNPSPFFNKNHGLDSNNIQQSFAPSFETFSSTLPRSLQNNRREVANMGRPMVHSLALETKPQSCMSQNDTLRSMSVPRYINGSGQGSSSAEWRNQEQNPDATELLDQNVMAEQYEPFISEPTIEAGTDMTESMQCTRTGSVQSLNLTGVRNTEVWPSTVTSGNQSRNSGTQSPASLSELPDSPSQCATHVPFLQLSSSTSGGTNTVNEDQNSLKRETSPKTGTQAKNDDLAQINPENNRPCVVDETLLSNMINMVLPKPTNSRLYQPNHHRTHKSPSKNNDKDRLLNESIAAVMPSRLSAQLTHTPVAVPGLSPRKFDHSYHPRSSTSSLGQQMQHNTTPQNCSLSGATIDIDWDDTQRLDPLEDSLPNNKKRGQNQGSPSKKPKNHKELSQSGHANTHSNTSDSFYEAMKNSSLLESPRTKEKIRDASRLQQQAVSMSSSSSEDNYNLAAAGNTIEIGLPEDVARELQAEQLFVDCKSICSATKQRKSNVPLTKSVTNNSSAIPRKSTLQKSQTHTPKLELENVRRDSKKRNSGSEMDRKSHKPSNLVVKSPNKSNQLSTMRAEANSASSAVKKIPPPVAPKPANLLGSCRLPTPTKSARVSPFNYRQPLEAHSSQNVSTKSDSVTKDQHNAKTSAQEQTGPTTKERLFVTTV</sequence>
<feature type="region of interest" description="Disordered" evidence="3">
    <location>
        <begin position="927"/>
        <end position="1096"/>
    </location>
</feature>
<dbReference type="InterPro" id="IPR026818">
    <property type="entry name" value="Apc_fam"/>
</dbReference>
<feature type="region of interest" description="Disordered" evidence="3">
    <location>
        <begin position="751"/>
        <end position="888"/>
    </location>
</feature>
<organism evidence="4 5">
    <name type="scientific">Ditylenchus destructor</name>
    <dbReference type="NCBI Taxonomy" id="166010"/>
    <lineage>
        <taxon>Eukaryota</taxon>
        <taxon>Metazoa</taxon>
        <taxon>Ecdysozoa</taxon>
        <taxon>Nematoda</taxon>
        <taxon>Chromadorea</taxon>
        <taxon>Rhabditida</taxon>
        <taxon>Tylenchina</taxon>
        <taxon>Tylenchomorpha</taxon>
        <taxon>Sphaerularioidea</taxon>
        <taxon>Anguinidae</taxon>
        <taxon>Anguininae</taxon>
        <taxon>Ditylenchus</taxon>
    </lineage>
</organism>
<evidence type="ECO:0000256" key="1">
    <source>
        <dbReference type="ARBA" id="ARBA00009051"/>
    </source>
</evidence>
<keyword evidence="2" id="KW-0879">Wnt signaling pathway</keyword>
<dbReference type="Proteomes" id="UP001201812">
    <property type="component" value="Unassembled WGS sequence"/>
</dbReference>
<feature type="compositionally biased region" description="Basic and acidic residues" evidence="3">
    <location>
        <begin position="861"/>
        <end position="871"/>
    </location>
</feature>
<name>A0AAD4R4K5_9BILA</name>
<feature type="compositionally biased region" description="Polar residues" evidence="3">
    <location>
        <begin position="995"/>
        <end position="1013"/>
    </location>
</feature>
<comment type="caution">
    <text evidence="4">The sequence shown here is derived from an EMBL/GenBank/DDBJ whole genome shotgun (WGS) entry which is preliminary data.</text>
</comment>
<feature type="compositionally biased region" description="Polar residues" evidence="3">
    <location>
        <begin position="1056"/>
        <end position="1066"/>
    </location>
</feature>
<dbReference type="GO" id="GO:0001708">
    <property type="term" value="P:cell fate specification"/>
    <property type="evidence" value="ECO:0007669"/>
    <property type="project" value="TreeGrafter"/>
</dbReference>
<feature type="compositionally biased region" description="Polar residues" evidence="3">
    <location>
        <begin position="10"/>
        <end position="21"/>
    </location>
</feature>
<dbReference type="InterPro" id="IPR011989">
    <property type="entry name" value="ARM-like"/>
</dbReference>
<accession>A0AAD4R4K5</accession>
<dbReference type="GO" id="GO:0030877">
    <property type="term" value="C:beta-catenin destruction complex"/>
    <property type="evidence" value="ECO:0007669"/>
    <property type="project" value="TreeGrafter"/>
</dbReference>
<dbReference type="GO" id="GO:0016055">
    <property type="term" value="P:Wnt signaling pathway"/>
    <property type="evidence" value="ECO:0007669"/>
    <property type="project" value="UniProtKB-KW"/>
</dbReference>
<dbReference type="GO" id="GO:0005881">
    <property type="term" value="C:cytoplasmic microtubule"/>
    <property type="evidence" value="ECO:0007669"/>
    <property type="project" value="TreeGrafter"/>
</dbReference>
<comment type="similarity">
    <text evidence="1">Belongs to the adenomatous polyposis coli (APC) family.</text>
</comment>
<protein>
    <submittedName>
        <fullName evidence="4">Adenomatous polyposis coli protein-related protein 1</fullName>
    </submittedName>
</protein>
<feature type="compositionally biased region" description="Polar residues" evidence="3">
    <location>
        <begin position="528"/>
        <end position="539"/>
    </location>
</feature>
<dbReference type="GO" id="GO:0008013">
    <property type="term" value="F:beta-catenin binding"/>
    <property type="evidence" value="ECO:0007669"/>
    <property type="project" value="InterPro"/>
</dbReference>
<evidence type="ECO:0000256" key="3">
    <source>
        <dbReference type="SAM" id="MobiDB-lite"/>
    </source>
</evidence>
<dbReference type="SUPFAM" id="SSF48371">
    <property type="entry name" value="ARM repeat"/>
    <property type="match status" value="1"/>
</dbReference>
<evidence type="ECO:0000256" key="2">
    <source>
        <dbReference type="ARBA" id="ARBA00022687"/>
    </source>
</evidence>
<feature type="compositionally biased region" description="Polar residues" evidence="3">
    <location>
        <begin position="927"/>
        <end position="959"/>
    </location>
</feature>
<feature type="compositionally biased region" description="Polar residues" evidence="3">
    <location>
        <begin position="765"/>
        <end position="789"/>
    </location>
</feature>
<dbReference type="PANTHER" id="PTHR12607">
    <property type="entry name" value="ADENOMATOUS POLYPOSIS COLI PROTEIN FAMILY"/>
    <property type="match status" value="1"/>
</dbReference>
<evidence type="ECO:0000313" key="5">
    <source>
        <dbReference type="Proteomes" id="UP001201812"/>
    </source>
</evidence>
<dbReference type="GO" id="GO:0045295">
    <property type="term" value="F:gamma-catenin binding"/>
    <property type="evidence" value="ECO:0007669"/>
    <property type="project" value="TreeGrafter"/>
</dbReference>
<feature type="compositionally biased region" description="Polar residues" evidence="3">
    <location>
        <begin position="582"/>
        <end position="617"/>
    </location>
</feature>
<evidence type="ECO:0000313" key="4">
    <source>
        <dbReference type="EMBL" id="KAI1722195.1"/>
    </source>
</evidence>
<dbReference type="AlphaFoldDB" id="A0AAD4R4K5"/>
<feature type="region of interest" description="Disordered" evidence="3">
    <location>
        <begin position="582"/>
        <end position="680"/>
    </location>
</feature>